<dbReference type="EMBL" id="AEDQ01000021">
    <property type="protein sequence ID" value="EFL44020.1"/>
    <property type="molecule type" value="Genomic_DNA"/>
</dbReference>
<keyword evidence="2" id="KW-0472">Membrane</keyword>
<accession>A0ABN0AZQ1</accession>
<keyword evidence="4" id="KW-1185">Reference proteome</keyword>
<feature type="region of interest" description="Disordered" evidence="1">
    <location>
        <begin position="1"/>
        <end position="46"/>
    </location>
</feature>
<name>A0ABN0AZQ1_9ACTN</name>
<keyword evidence="2" id="KW-1133">Transmembrane helix</keyword>
<gene>
    <name evidence="3" type="ORF">HMPREF9248_0814</name>
</gene>
<dbReference type="Proteomes" id="UP000004431">
    <property type="component" value="Unassembled WGS sequence"/>
</dbReference>
<feature type="compositionally biased region" description="Low complexity" evidence="1">
    <location>
        <begin position="16"/>
        <end position="29"/>
    </location>
</feature>
<keyword evidence="2" id="KW-0812">Transmembrane</keyword>
<sequence length="371" mass="40006">MDSHRLGRTTNSLSMQSSGASRARGSAQATHQNRATPNDHSRRQRFLPYKSHRNYRTIRGTDAGLNVRHISKRRRRRLFGNASDTTVMYALLAISAVVLIALLVLVGGCVSSCVRGWLSPASTKVEVNAIDSRVSPKASDNLTQKLIPALNYSDTMLYIAEHAGEYTDERLVELAVNEPQAAEFVRAQLSSDGKASAYDGEIAKGTVPAVYNWDSHWGHVPFLSSVLGVDGSGLTALFMADAYLTGSNEHTPDVLAQSAGDYAEANRGVNASFFKNKAAELGLSVKDYTPSAENIKVATSDATKAALVSVKEGFTSPYAHWVLLTGLRKDGSVVLFDPTSYKATNTSWALGSVADNVTELYSISVKAADKK</sequence>
<comment type="caution">
    <text evidence="3">The sequence shown here is derived from an EMBL/GenBank/DDBJ whole genome shotgun (WGS) entry which is preliminary data.</text>
</comment>
<evidence type="ECO:0000256" key="1">
    <source>
        <dbReference type="SAM" id="MobiDB-lite"/>
    </source>
</evidence>
<proteinExistence type="predicted"/>
<feature type="transmembrane region" description="Helical" evidence="2">
    <location>
        <begin position="78"/>
        <end position="106"/>
    </location>
</feature>
<evidence type="ECO:0000256" key="2">
    <source>
        <dbReference type="SAM" id="Phobius"/>
    </source>
</evidence>
<dbReference type="RefSeq" id="WP_006304246.1">
    <property type="nucleotide sequence ID" value="NZ_AEDQ01000021.1"/>
</dbReference>
<evidence type="ECO:0008006" key="5">
    <source>
        <dbReference type="Google" id="ProtNLM"/>
    </source>
</evidence>
<reference evidence="3 4" key="1">
    <citation type="submission" date="2010-08" db="EMBL/GenBank/DDBJ databases">
        <authorList>
            <person name="Durkin A.S."/>
            <person name="Madupu R."/>
            <person name="Torralba M."/>
            <person name="Gillis M."/>
            <person name="Methe B."/>
            <person name="Sutton G."/>
            <person name="Nelson K.E."/>
        </authorList>
    </citation>
    <scope>NUCLEOTIDE SEQUENCE [LARGE SCALE GENOMIC DNA]</scope>
    <source>
        <strain evidence="3 4">PB189-T1-4</strain>
    </source>
</reference>
<evidence type="ECO:0000313" key="3">
    <source>
        <dbReference type="EMBL" id="EFL44020.1"/>
    </source>
</evidence>
<protein>
    <recommendedName>
        <fullName evidence="5">Peptidase C39-like domain-containing protein</fullName>
    </recommendedName>
</protein>
<organism evidence="3 4">
    <name type="scientific">Fannyhessea vaginae PB189-T1-4</name>
    <dbReference type="NCBI Taxonomy" id="866774"/>
    <lineage>
        <taxon>Bacteria</taxon>
        <taxon>Bacillati</taxon>
        <taxon>Actinomycetota</taxon>
        <taxon>Coriobacteriia</taxon>
        <taxon>Coriobacteriales</taxon>
        <taxon>Atopobiaceae</taxon>
        <taxon>Fannyhessea</taxon>
    </lineage>
</organism>
<evidence type="ECO:0000313" key="4">
    <source>
        <dbReference type="Proteomes" id="UP000004431"/>
    </source>
</evidence>